<feature type="transmembrane region" description="Helical" evidence="2">
    <location>
        <begin position="21"/>
        <end position="39"/>
    </location>
</feature>
<feature type="compositionally biased region" description="Low complexity" evidence="1">
    <location>
        <begin position="225"/>
        <end position="236"/>
    </location>
</feature>
<feature type="compositionally biased region" description="Pro residues" evidence="1">
    <location>
        <begin position="310"/>
        <end position="321"/>
    </location>
</feature>
<dbReference type="SMART" id="SM00325">
    <property type="entry name" value="RhoGEF"/>
    <property type="match status" value="1"/>
</dbReference>
<name>J5REP4_TRIAS</name>
<dbReference type="InterPro" id="IPR051492">
    <property type="entry name" value="Dynamin-Rho_GEF"/>
</dbReference>
<feature type="compositionally biased region" description="Low complexity" evidence="1">
    <location>
        <begin position="379"/>
        <end position="392"/>
    </location>
</feature>
<dbReference type="GO" id="GO:0005737">
    <property type="term" value="C:cytoplasm"/>
    <property type="evidence" value="ECO:0007669"/>
    <property type="project" value="TreeGrafter"/>
</dbReference>
<feature type="compositionally biased region" description="Low complexity" evidence="1">
    <location>
        <begin position="840"/>
        <end position="864"/>
    </location>
</feature>
<proteinExistence type="predicted"/>
<dbReference type="SUPFAM" id="SSF103657">
    <property type="entry name" value="BAR/IMD domain-like"/>
    <property type="match status" value="1"/>
</dbReference>
<dbReference type="VEuPathDB" id="FungiDB:A1Q1_05448"/>
<feature type="compositionally biased region" description="Basic and acidic residues" evidence="1">
    <location>
        <begin position="1816"/>
        <end position="1856"/>
    </location>
</feature>
<dbReference type="Proteomes" id="UP000002748">
    <property type="component" value="Unassembled WGS sequence"/>
</dbReference>
<feature type="compositionally biased region" description="Pro residues" evidence="1">
    <location>
        <begin position="396"/>
        <end position="406"/>
    </location>
</feature>
<dbReference type="EMBL" id="ALBS01000030">
    <property type="protein sequence ID" value="EJT52238.1"/>
    <property type="molecule type" value="Genomic_DNA"/>
</dbReference>
<keyword evidence="2" id="KW-0472">Membrane</keyword>
<feature type="compositionally biased region" description="Polar residues" evidence="1">
    <location>
        <begin position="86"/>
        <end position="97"/>
    </location>
</feature>
<feature type="compositionally biased region" description="Polar residues" evidence="1">
    <location>
        <begin position="530"/>
        <end position="540"/>
    </location>
</feature>
<feature type="compositionally biased region" description="Low complexity" evidence="1">
    <location>
        <begin position="743"/>
        <end position="759"/>
    </location>
</feature>
<feature type="region of interest" description="Disordered" evidence="1">
    <location>
        <begin position="886"/>
        <end position="906"/>
    </location>
</feature>
<feature type="compositionally biased region" description="Polar residues" evidence="1">
    <location>
        <begin position="897"/>
        <end position="906"/>
    </location>
</feature>
<feature type="region of interest" description="Disordered" evidence="1">
    <location>
        <begin position="218"/>
        <end position="868"/>
    </location>
</feature>
<gene>
    <name evidence="4" type="ORF">A1Q1_05448</name>
</gene>
<comment type="caution">
    <text evidence="4">The sequence shown here is derived from an EMBL/GenBank/DDBJ whole genome shotgun (WGS) entry which is preliminary data.</text>
</comment>
<feature type="region of interest" description="Disordered" evidence="1">
    <location>
        <begin position="1179"/>
        <end position="1247"/>
    </location>
</feature>
<evidence type="ECO:0000259" key="3">
    <source>
        <dbReference type="PROSITE" id="PS50010"/>
    </source>
</evidence>
<dbReference type="InterPro" id="IPR035899">
    <property type="entry name" value="DBL_dom_sf"/>
</dbReference>
<feature type="compositionally biased region" description="Basic and acidic residues" evidence="1">
    <location>
        <begin position="485"/>
        <end position="496"/>
    </location>
</feature>
<dbReference type="GeneID" id="25988960"/>
<feature type="compositionally biased region" description="Polar residues" evidence="1">
    <location>
        <begin position="1179"/>
        <end position="1200"/>
    </location>
</feature>
<organism evidence="4 5">
    <name type="scientific">Trichosporon asahii var. asahii (strain ATCC 90039 / CBS 2479 / JCM 2466 / KCTC 7840 / NBRC 103889/ NCYC 2677 / UAMH 7654)</name>
    <name type="common">Yeast</name>
    <dbReference type="NCBI Taxonomy" id="1186058"/>
    <lineage>
        <taxon>Eukaryota</taxon>
        <taxon>Fungi</taxon>
        <taxon>Dikarya</taxon>
        <taxon>Basidiomycota</taxon>
        <taxon>Agaricomycotina</taxon>
        <taxon>Tremellomycetes</taxon>
        <taxon>Trichosporonales</taxon>
        <taxon>Trichosporonaceae</taxon>
        <taxon>Trichosporon</taxon>
    </lineage>
</organism>
<feature type="compositionally biased region" description="Low complexity" evidence="1">
    <location>
        <begin position="642"/>
        <end position="656"/>
    </location>
</feature>
<dbReference type="HOGENOM" id="CLU_233143_0_0_1"/>
<dbReference type="InterPro" id="IPR000219">
    <property type="entry name" value="DH_dom"/>
</dbReference>
<keyword evidence="2" id="KW-0812">Transmembrane</keyword>
<dbReference type="PROSITE" id="PS50010">
    <property type="entry name" value="DH_2"/>
    <property type="match status" value="1"/>
</dbReference>
<feature type="compositionally biased region" description="Polar residues" evidence="1">
    <location>
        <begin position="792"/>
        <end position="805"/>
    </location>
</feature>
<evidence type="ECO:0000313" key="5">
    <source>
        <dbReference type="Proteomes" id="UP000002748"/>
    </source>
</evidence>
<dbReference type="PANTHER" id="PTHR22834">
    <property type="entry name" value="NUCLEAR FUSION PROTEIN FUS2"/>
    <property type="match status" value="1"/>
</dbReference>
<feature type="region of interest" description="Disordered" evidence="1">
    <location>
        <begin position="1261"/>
        <end position="1312"/>
    </location>
</feature>
<protein>
    <recommendedName>
        <fullName evidence="3">DH domain-containing protein</fullName>
    </recommendedName>
</protein>
<dbReference type="InterPro" id="IPR027267">
    <property type="entry name" value="AH/BAR_dom_sf"/>
</dbReference>
<evidence type="ECO:0000256" key="1">
    <source>
        <dbReference type="SAM" id="MobiDB-lite"/>
    </source>
</evidence>
<feature type="compositionally biased region" description="Pro residues" evidence="1">
    <location>
        <begin position="441"/>
        <end position="463"/>
    </location>
</feature>
<feature type="compositionally biased region" description="Low complexity" evidence="1">
    <location>
        <begin position="1930"/>
        <end position="1950"/>
    </location>
</feature>
<feature type="compositionally biased region" description="Basic and acidic residues" evidence="1">
    <location>
        <begin position="52"/>
        <end position="75"/>
    </location>
</feature>
<feature type="compositionally biased region" description="Low complexity" evidence="1">
    <location>
        <begin position="322"/>
        <end position="340"/>
    </location>
</feature>
<dbReference type="Pfam" id="PF00621">
    <property type="entry name" value="RhoGEF"/>
    <property type="match status" value="1"/>
</dbReference>
<keyword evidence="2" id="KW-1133">Transmembrane helix</keyword>
<feature type="region of interest" description="Disordered" evidence="1">
    <location>
        <begin position="1781"/>
        <end position="1908"/>
    </location>
</feature>
<evidence type="ECO:0000313" key="4">
    <source>
        <dbReference type="EMBL" id="EJT52238.1"/>
    </source>
</evidence>
<feature type="domain" description="DH" evidence="3">
    <location>
        <begin position="1144"/>
        <end position="1475"/>
    </location>
</feature>
<feature type="compositionally biased region" description="Polar residues" evidence="1">
    <location>
        <begin position="1115"/>
        <end position="1129"/>
    </location>
</feature>
<dbReference type="GO" id="GO:0032955">
    <property type="term" value="P:regulation of division septum assembly"/>
    <property type="evidence" value="ECO:0007669"/>
    <property type="project" value="TreeGrafter"/>
</dbReference>
<dbReference type="SUPFAM" id="SSF48065">
    <property type="entry name" value="DBL homology domain (DH-domain)"/>
    <property type="match status" value="1"/>
</dbReference>
<feature type="compositionally biased region" description="Low complexity" evidence="1">
    <location>
        <begin position="806"/>
        <end position="827"/>
    </location>
</feature>
<dbReference type="GO" id="GO:0005085">
    <property type="term" value="F:guanyl-nucleotide exchange factor activity"/>
    <property type="evidence" value="ECO:0007669"/>
    <property type="project" value="InterPro"/>
</dbReference>
<feature type="region of interest" description="Disordered" evidence="1">
    <location>
        <begin position="2022"/>
        <end position="2047"/>
    </location>
</feature>
<sequence length="2148" mass="227796">MLGCTLTHTPCPNPSIPTTRILAATLLTIIIFSLTIHIHTHGLTPVITTHCRPPEPHPTGRDPPQHTDVVPDRHHSYPSYLPPTNTPSNSPRLTSNVADARRGAGRPVRLSSQLGLSSGSSQSTTAFATPPSSPKLNTSISRIPKLAPSPVENALSRSSSSGDKRSNAPAPTHAPGPAPPHFPAAQSPSSLPVPVHNKLLARKSMSAAIPHSSRRYSQYVAKNGPSPSSSIPTAIPVFRGGGGGSSSGNVSSSVTPTPSPVPSSSTAATGRAGIGRGASPASSSASAMRRTSSAEGRRAARTHHREGHAPPMPPPLPPGAAPPLASVAGTSTTSSPSPSSGIPRRQKSSSSLGRRKSHIPTSNLTPSPRARPMSVKPPARVSSAAASAVLSAQHHPPLPTSPPIPNGTPAAFGFPNGSSAFNQDLPLRSASLRATSDSRPASPPPPPPPPPARADATFPPPEPQFRRPDATHSPGQPSTSSVDVDDGHRHVDDHSPARPNGVARGETRPSRSSSLSSASLPASPLARSHGFQQQVGTQATPPKDQPSPHSPRTATTPHSPTTPLSPPMSSNTVGLNLPLRNESLPQTPLPPLATSPTRSTSLAPEPPAALRSSTSSQGSTTTVVPDPIETEVPPLPITSNQAATSPVSTVSSTATPGSPEVAPVPAPTTPVPAPAAATPPVPNGRVTPDSSRNAKASESPRAPRTSPRPDRKSPGLTIDPPPPPASSHNIRVVSPPPIPGPQASAVPPAAVPIIPAKSPLRPRTGRLRSGTNTGAVPPVPKLPDNIPPVPQRPSSVHHVSTTLQLPEQDPSTSGSSSQPPASESSGATARAEEANQTTDSATTEEPSAVTTASSTSSEPRTSPSVAVPSQQALAAAILAPVQNTYGGIPLTARSDPAESSAQPFAKDLSSSLLASPIPFDDSGPPSAPASNQNIWVVSSGGSASRPTSFLDASTSTASTISTSVSTTDSLLGRSEAGIMEDATMYDKRESLDDEIISSPTALCDLCPSPTNCPHTTLKKQTSLPRVTPLNLDVHSKVLPELPLPSPNQPLSPRTPTTPARPQHAQQNTAPPRSPSMPTLVRKESPASVASQTTTESHDHLVPRPRMRGPGPDGRSNTTGHSPRPQSMVITGSPLPSPISPSLSRRAHLIREIAHTERTHANDLALITDAYVGRVLRTDSGLSSQGSTAVEADSNASTPGASTPGVEAVQPQRGHARRPSYGLAADEHGRVEGKRHHQERRMSGQDSAWAQAWSGLMSPVLKSPKEREGHHQGNGSMDGMYQSSAGGSSSSFQMVTPPVQSPANSSAPASASTNNGFTRLGGIMNPQSGKPLSSWDIKAVFLNINELAYISDELAKEFDQAIGDADSDPGTPGVDSVGDRLGEVFMKMAAASKRLLELQQDPGYAQYLNDCWGQVKSHTHAWNLDSMLIKPVQRITKYPLLFEDLLACTTPSHPDYHCIQKAAEGARTLALEIDEAKRRKDVISSVMSKSQSTISLVKDPKAGSGGRLLNLRRFKKDRLNGAGGDSGPPEITPYAQAQLKELVSKLENSDKQVRRMTREVVEWVNSNKVLLLNGRDTNLDLLRWYTLEGRVMNDVRAAKVAAYKSVLDSCINTIWQEMNDRINNSVLATLGKMIDAARNPLAIIDRLNRKSADYARYQAHRHAKKSIDRLMIQEATDYVAIHTQLLEELPVFLESYSKIFEVAVCALTMAQTRYYGNMRDITRAFTTQFLSEPTESRLTETGEIQEVPIDISTARGIHKAWLDKFLAPNNIAKGLLTTSADFRSESRRGPGSRSTSRTELRSPNLRHAPSFITRPKSRNESRAGSESRNGMRAESRTEQLRSESRAEHTSDSGDERANRRRSRSLSGQSTAVSDSESSSRFASLIRRNSQRNGSAKKGHRSLRPPMPEGFMERKANEHTLSVATSEDRLSSHTQQSQQSQQSGDSQRSQTSALTQDSRLSLSPRSHQSQLEKTLSHDSTAEEIASRLSFGLPRIHTESTPLLFDSFGMGGKPYRAVLDDAQVDSPMENTPTDLAPATSSSSPRSSVTDVDGDPWAATGINYACAVVAEFDPKQLGDRKFMGLPFLTLEVGHEVEVRHEIGRVAVLPNFPYAHLGVENDGAVVCRAEDGRYGIAMCSFLEPIQEPVASQI</sequence>
<feature type="region of interest" description="Disordered" evidence="1">
    <location>
        <begin position="1038"/>
        <end position="1141"/>
    </location>
</feature>
<feature type="compositionally biased region" description="Polar residues" evidence="1">
    <location>
        <begin position="1053"/>
        <end position="1070"/>
    </location>
</feature>
<feature type="region of interest" description="Disordered" evidence="1">
    <location>
        <begin position="51"/>
        <end position="191"/>
    </location>
</feature>
<feature type="compositionally biased region" description="Low complexity" evidence="1">
    <location>
        <begin position="510"/>
        <end position="528"/>
    </location>
</feature>
<feature type="compositionally biased region" description="Pro residues" evidence="1">
    <location>
        <begin position="172"/>
        <end position="182"/>
    </location>
</feature>
<feature type="compositionally biased region" description="Low complexity" evidence="1">
    <location>
        <begin position="247"/>
        <end position="294"/>
    </location>
</feature>
<dbReference type="PANTHER" id="PTHR22834:SF20">
    <property type="entry name" value="SH3 DOMAIN-CONTAINING PROTEIN"/>
    <property type="match status" value="1"/>
</dbReference>
<feature type="compositionally biased region" description="Low complexity" evidence="1">
    <location>
        <begin position="550"/>
        <end position="572"/>
    </location>
</feature>
<feature type="compositionally biased region" description="Pro residues" evidence="1">
    <location>
        <begin position="777"/>
        <end position="791"/>
    </location>
</feature>
<dbReference type="Gene3D" id="1.20.900.10">
    <property type="entry name" value="Dbl homology (DH) domain"/>
    <property type="match status" value="1"/>
</dbReference>
<feature type="compositionally biased region" description="Pro residues" evidence="1">
    <location>
        <begin position="662"/>
        <end position="682"/>
    </location>
</feature>
<dbReference type="Gene3D" id="1.20.1270.60">
    <property type="entry name" value="Arfaptin homology (AH) domain/BAR domain"/>
    <property type="match status" value="1"/>
</dbReference>
<feature type="compositionally biased region" description="Low complexity" evidence="1">
    <location>
        <begin position="2033"/>
        <end position="2047"/>
    </location>
</feature>
<feature type="compositionally biased region" description="Polar residues" evidence="1">
    <location>
        <begin position="1863"/>
        <end position="1892"/>
    </location>
</feature>
<dbReference type="KEGG" id="tasa:A1Q1_05448"/>
<evidence type="ECO:0000256" key="2">
    <source>
        <dbReference type="SAM" id="Phobius"/>
    </source>
</evidence>
<reference evidence="4 5" key="1">
    <citation type="journal article" date="2012" name="Eukaryot. Cell">
        <title>Draft genome sequence of CBS 2479, the standard type strain of Trichosporon asahii.</title>
        <authorList>
            <person name="Yang R.Y."/>
            <person name="Li H.T."/>
            <person name="Zhu H."/>
            <person name="Zhou G.P."/>
            <person name="Wang M."/>
            <person name="Wang L."/>
        </authorList>
    </citation>
    <scope>NUCLEOTIDE SEQUENCE [LARGE SCALE GENOMIC DNA]</scope>
    <source>
        <strain evidence="5">ATCC 90039 / CBS 2479 / JCM 2466 / KCTC 7840 / NCYC 2677 / UAMH 7654</strain>
    </source>
</reference>
<feature type="compositionally biased region" description="Low complexity" evidence="1">
    <location>
        <begin position="1282"/>
        <end position="1311"/>
    </location>
</feature>
<accession>J5REP4</accession>
<feature type="compositionally biased region" description="Low complexity" evidence="1">
    <location>
        <begin position="612"/>
        <end position="622"/>
    </location>
</feature>
<feature type="compositionally biased region" description="Polar residues" evidence="1">
    <location>
        <begin position="1951"/>
        <end position="1971"/>
    </location>
</feature>
<feature type="region of interest" description="Disordered" evidence="1">
    <location>
        <begin position="1920"/>
        <end position="1978"/>
    </location>
</feature>
<feature type="compositionally biased region" description="Low complexity" evidence="1">
    <location>
        <begin position="110"/>
        <end position="123"/>
    </location>
</feature>
<dbReference type="OrthoDB" id="10256089at2759"/>
<dbReference type="GO" id="GO:0031991">
    <property type="term" value="P:regulation of actomyosin contractile ring contraction"/>
    <property type="evidence" value="ECO:0007669"/>
    <property type="project" value="TreeGrafter"/>
</dbReference>
<dbReference type="RefSeq" id="XP_014183561.1">
    <property type="nucleotide sequence ID" value="XM_014328086.1"/>
</dbReference>